<organism evidence="2 3">
    <name type="scientific">Paenibacillus wenxiniae</name>
    <dbReference type="NCBI Taxonomy" id="1636843"/>
    <lineage>
        <taxon>Bacteria</taxon>
        <taxon>Bacillati</taxon>
        <taxon>Bacillota</taxon>
        <taxon>Bacilli</taxon>
        <taxon>Bacillales</taxon>
        <taxon>Paenibacillaceae</taxon>
        <taxon>Paenibacillus</taxon>
    </lineage>
</organism>
<name>A0ABW4RFB9_9BACL</name>
<sequence length="158" mass="17267">MDKISTGSVAHTTFVHERLRSILPVFSSLLPAIVIVLLHVVHMLVLPALASSMIIMSHDDTAMSGTGGINGMTMNTMSGMDHHSMHSMNGDSITSDIPWMEIVMGAIWIISIVSILQAGYQWWKLLRSKSITKIHYVCAGFSTISLCVAIYSMVMMVG</sequence>
<reference evidence="3" key="1">
    <citation type="journal article" date="2019" name="Int. J. Syst. Evol. Microbiol.">
        <title>The Global Catalogue of Microorganisms (GCM) 10K type strain sequencing project: providing services to taxonomists for standard genome sequencing and annotation.</title>
        <authorList>
            <consortium name="The Broad Institute Genomics Platform"/>
            <consortium name="The Broad Institute Genome Sequencing Center for Infectious Disease"/>
            <person name="Wu L."/>
            <person name="Ma J."/>
        </authorList>
    </citation>
    <scope>NUCLEOTIDE SEQUENCE [LARGE SCALE GENOMIC DNA]</scope>
    <source>
        <strain evidence="3">CCUG 54950</strain>
    </source>
</reference>
<feature type="transmembrane region" description="Helical" evidence="1">
    <location>
        <begin position="102"/>
        <end position="122"/>
    </location>
</feature>
<keyword evidence="1" id="KW-0472">Membrane</keyword>
<protein>
    <recommendedName>
        <fullName evidence="4">DUF2231 domain-containing protein</fullName>
    </recommendedName>
</protein>
<keyword evidence="1" id="KW-0812">Transmembrane</keyword>
<comment type="caution">
    <text evidence="2">The sequence shown here is derived from an EMBL/GenBank/DDBJ whole genome shotgun (WGS) entry which is preliminary data.</text>
</comment>
<dbReference type="Proteomes" id="UP001597233">
    <property type="component" value="Unassembled WGS sequence"/>
</dbReference>
<feature type="transmembrane region" description="Helical" evidence="1">
    <location>
        <begin position="134"/>
        <end position="154"/>
    </location>
</feature>
<accession>A0ABW4RFB9</accession>
<gene>
    <name evidence="2" type="ORF">ACFSC9_02485</name>
</gene>
<proteinExistence type="predicted"/>
<feature type="transmembrane region" description="Helical" evidence="1">
    <location>
        <begin position="21"/>
        <end position="46"/>
    </location>
</feature>
<keyword evidence="1" id="KW-1133">Transmembrane helix</keyword>
<dbReference type="RefSeq" id="WP_347326290.1">
    <property type="nucleotide sequence ID" value="NZ_JBCGUH010000010.1"/>
</dbReference>
<evidence type="ECO:0008006" key="4">
    <source>
        <dbReference type="Google" id="ProtNLM"/>
    </source>
</evidence>
<keyword evidence="3" id="KW-1185">Reference proteome</keyword>
<dbReference type="EMBL" id="JBHUEH010000009">
    <property type="protein sequence ID" value="MFD1884378.1"/>
    <property type="molecule type" value="Genomic_DNA"/>
</dbReference>
<evidence type="ECO:0000313" key="3">
    <source>
        <dbReference type="Proteomes" id="UP001597233"/>
    </source>
</evidence>
<evidence type="ECO:0000256" key="1">
    <source>
        <dbReference type="SAM" id="Phobius"/>
    </source>
</evidence>
<evidence type="ECO:0000313" key="2">
    <source>
        <dbReference type="EMBL" id="MFD1884378.1"/>
    </source>
</evidence>